<gene>
    <name evidence="4" type="ORF">A3C95_00920</name>
</gene>
<feature type="compositionally biased region" description="Low complexity" evidence="1">
    <location>
        <begin position="93"/>
        <end position="106"/>
    </location>
</feature>
<feature type="region of interest" description="Disordered" evidence="1">
    <location>
        <begin position="93"/>
        <end position="120"/>
    </location>
</feature>
<sequence>MNRDEAVGVLTAREAIERGLAIVGFIALVAFGIWLAIYGSRFVPTAIGRLGAAAVALTSVFVPAEPALSIVPTTTIPFGEATNTFDELIEEPTAPATPASPVSPSPGARTSATFPISGTTTPPSTTVLPMGLPDLTATITAVGLLTASTTESFLATTTVMGGLRPAVKFSIQNIGTNVATSGWHFSAAIPTQTAYVFYSPTQQALGPGDRIEYVLGFDQASPGENRSISIVADSSQNVGESNENNNGSTATITIIGS</sequence>
<feature type="compositionally biased region" description="Low complexity" evidence="1">
    <location>
        <begin position="235"/>
        <end position="248"/>
    </location>
</feature>
<feature type="region of interest" description="Disordered" evidence="1">
    <location>
        <begin position="235"/>
        <end position="257"/>
    </location>
</feature>
<evidence type="ECO:0000256" key="2">
    <source>
        <dbReference type="SAM" id="Phobius"/>
    </source>
</evidence>
<keyword evidence="2" id="KW-0472">Membrane</keyword>
<keyword evidence="2" id="KW-0812">Transmembrane</keyword>
<dbReference type="STRING" id="1798499.A3C95_00920"/>
<accession>A0A1F6E2U6</accession>
<dbReference type="Pfam" id="PF07705">
    <property type="entry name" value="CARDB"/>
    <property type="match status" value="1"/>
</dbReference>
<dbReference type="Proteomes" id="UP000177107">
    <property type="component" value="Unassembled WGS sequence"/>
</dbReference>
<organism evidence="4 5">
    <name type="scientific">Candidatus Kaiserbacteria bacterium RIFCSPHIGHO2_02_FULL_56_30</name>
    <dbReference type="NCBI Taxonomy" id="1798499"/>
    <lineage>
        <taxon>Bacteria</taxon>
        <taxon>Candidatus Kaiseribacteriota</taxon>
    </lineage>
</organism>
<name>A0A1F6E2U6_9BACT</name>
<evidence type="ECO:0000313" key="5">
    <source>
        <dbReference type="Proteomes" id="UP000177107"/>
    </source>
</evidence>
<evidence type="ECO:0000259" key="3">
    <source>
        <dbReference type="Pfam" id="PF07705"/>
    </source>
</evidence>
<dbReference type="Gene3D" id="2.60.40.10">
    <property type="entry name" value="Immunoglobulins"/>
    <property type="match status" value="1"/>
</dbReference>
<proteinExistence type="predicted"/>
<dbReference type="EMBL" id="MFLM01000016">
    <property type="protein sequence ID" value="OGG67981.1"/>
    <property type="molecule type" value="Genomic_DNA"/>
</dbReference>
<evidence type="ECO:0000313" key="4">
    <source>
        <dbReference type="EMBL" id="OGG67981.1"/>
    </source>
</evidence>
<reference evidence="4 5" key="1">
    <citation type="journal article" date="2016" name="Nat. Commun.">
        <title>Thousands of microbial genomes shed light on interconnected biogeochemical processes in an aquifer system.</title>
        <authorList>
            <person name="Anantharaman K."/>
            <person name="Brown C.T."/>
            <person name="Hug L.A."/>
            <person name="Sharon I."/>
            <person name="Castelle C.J."/>
            <person name="Probst A.J."/>
            <person name="Thomas B.C."/>
            <person name="Singh A."/>
            <person name="Wilkins M.J."/>
            <person name="Karaoz U."/>
            <person name="Brodie E.L."/>
            <person name="Williams K.H."/>
            <person name="Hubbard S.S."/>
            <person name="Banfield J.F."/>
        </authorList>
    </citation>
    <scope>NUCLEOTIDE SEQUENCE [LARGE SCALE GENOMIC DNA]</scope>
</reference>
<feature type="domain" description="CARDB" evidence="3">
    <location>
        <begin position="156"/>
        <end position="249"/>
    </location>
</feature>
<protein>
    <recommendedName>
        <fullName evidence="3">CARDB domain-containing protein</fullName>
    </recommendedName>
</protein>
<evidence type="ECO:0000256" key="1">
    <source>
        <dbReference type="SAM" id="MobiDB-lite"/>
    </source>
</evidence>
<keyword evidence="2" id="KW-1133">Transmembrane helix</keyword>
<dbReference type="AlphaFoldDB" id="A0A1F6E2U6"/>
<feature type="transmembrane region" description="Helical" evidence="2">
    <location>
        <begin position="20"/>
        <end position="39"/>
    </location>
</feature>
<dbReference type="InterPro" id="IPR013783">
    <property type="entry name" value="Ig-like_fold"/>
</dbReference>
<dbReference type="InterPro" id="IPR011635">
    <property type="entry name" value="CARDB"/>
</dbReference>
<comment type="caution">
    <text evidence="4">The sequence shown here is derived from an EMBL/GenBank/DDBJ whole genome shotgun (WGS) entry which is preliminary data.</text>
</comment>